<dbReference type="InterPro" id="IPR006016">
    <property type="entry name" value="UspA"/>
</dbReference>
<reference evidence="3 4" key="1">
    <citation type="submission" date="2016-10" db="EMBL/GenBank/DDBJ databases">
        <authorList>
            <person name="de Groot N.N."/>
        </authorList>
    </citation>
    <scope>NUCLEOTIDE SEQUENCE [LARGE SCALE GENOMIC DNA]</scope>
    <source>
        <strain evidence="3 4">CGMCC 1.10331</strain>
    </source>
</reference>
<evidence type="ECO:0000259" key="1">
    <source>
        <dbReference type="Pfam" id="PF00582"/>
    </source>
</evidence>
<dbReference type="InterPro" id="IPR006015">
    <property type="entry name" value="Universal_stress_UspA"/>
</dbReference>
<dbReference type="InterPro" id="IPR014729">
    <property type="entry name" value="Rossmann-like_a/b/a_fold"/>
</dbReference>
<evidence type="ECO:0000313" key="5">
    <source>
        <dbReference type="Proteomes" id="UP000296733"/>
    </source>
</evidence>
<dbReference type="Pfam" id="PF00582">
    <property type="entry name" value="Usp"/>
    <property type="match status" value="1"/>
</dbReference>
<protein>
    <submittedName>
        <fullName evidence="2 3">Universal stress protein</fullName>
    </submittedName>
</protein>
<reference evidence="2 5" key="2">
    <citation type="journal article" date="2019" name="Nat. Commun.">
        <title>A new type of DNA phosphorothioation-based antiviral system in archaea.</title>
        <authorList>
            <person name="Xiong L."/>
            <person name="Liu S."/>
            <person name="Chen S."/>
            <person name="Xiao Y."/>
            <person name="Zhu B."/>
            <person name="Gao Y."/>
            <person name="Zhang Y."/>
            <person name="Chen B."/>
            <person name="Luo J."/>
            <person name="Deng Z."/>
            <person name="Chen X."/>
            <person name="Wang L."/>
            <person name="Chen S."/>
        </authorList>
    </citation>
    <scope>NUCLEOTIDE SEQUENCE [LARGE SCALE GENOMIC DNA]</scope>
    <source>
        <strain evidence="2 5">CGMCC 1.10331</strain>
    </source>
</reference>
<dbReference type="PRINTS" id="PR01438">
    <property type="entry name" value="UNVRSLSTRESS"/>
</dbReference>
<gene>
    <name evidence="2" type="ORF">DV707_06465</name>
    <name evidence="3" type="ORF">SAMN04488133_0254</name>
</gene>
<accession>A0A1H5TEH0</accession>
<keyword evidence="4" id="KW-1185">Reference proteome</keyword>
<dbReference type="OrthoDB" id="105697at2157"/>
<dbReference type="InterPro" id="IPR051688">
    <property type="entry name" value="USP_A"/>
</dbReference>
<dbReference type="EMBL" id="CP031311">
    <property type="protein sequence ID" value="QCC47332.1"/>
    <property type="molecule type" value="Genomic_DNA"/>
</dbReference>
<dbReference type="RefSeq" id="WP_103990067.1">
    <property type="nucleotide sequence ID" value="NZ_CP031311.1"/>
</dbReference>
<sequence length="140" mass="15090">MPRHVLVPVDGSPQSLQAIGFVSAEWDDVDVTLLHVINPVQAGYRAGVLPSGSEEWYQEAKAEAEEVLDEARSQLEIDGDVETAVDVGRPAATIVEQARELDVDHVVVGSHGRRGVSRLVLGSVAEHVARRSPVPVTIVR</sequence>
<evidence type="ECO:0000313" key="3">
    <source>
        <dbReference type="EMBL" id="SEF61150.1"/>
    </source>
</evidence>
<organism evidence="3 4">
    <name type="scientific">Halobellus limi</name>
    <dbReference type="NCBI Taxonomy" id="699433"/>
    <lineage>
        <taxon>Archaea</taxon>
        <taxon>Methanobacteriati</taxon>
        <taxon>Methanobacteriota</taxon>
        <taxon>Stenosarchaea group</taxon>
        <taxon>Halobacteria</taxon>
        <taxon>Halobacteriales</taxon>
        <taxon>Haloferacaceae</taxon>
        <taxon>Halobellus</taxon>
    </lineage>
</organism>
<dbReference type="PANTHER" id="PTHR43010:SF1">
    <property type="entry name" value="USPA DOMAIN-CONTAINING PROTEIN"/>
    <property type="match status" value="1"/>
</dbReference>
<dbReference type="Proteomes" id="UP000236740">
    <property type="component" value="Unassembled WGS sequence"/>
</dbReference>
<dbReference type="AlphaFoldDB" id="A0A1H5TEH0"/>
<evidence type="ECO:0000313" key="4">
    <source>
        <dbReference type="Proteomes" id="UP000236740"/>
    </source>
</evidence>
<name>A0A1H5TEH0_9EURY</name>
<dbReference type="Proteomes" id="UP000296733">
    <property type="component" value="Chromosome"/>
</dbReference>
<dbReference type="CDD" id="cd00293">
    <property type="entry name" value="USP-like"/>
    <property type="match status" value="1"/>
</dbReference>
<dbReference type="Gene3D" id="3.40.50.620">
    <property type="entry name" value="HUPs"/>
    <property type="match status" value="1"/>
</dbReference>
<dbReference type="EMBL" id="FNVN01000001">
    <property type="protein sequence ID" value="SEF61150.1"/>
    <property type="molecule type" value="Genomic_DNA"/>
</dbReference>
<evidence type="ECO:0000313" key="2">
    <source>
        <dbReference type="EMBL" id="QCC47332.1"/>
    </source>
</evidence>
<dbReference type="GeneID" id="39857713"/>
<dbReference type="SUPFAM" id="SSF52402">
    <property type="entry name" value="Adenine nucleotide alpha hydrolases-like"/>
    <property type="match status" value="1"/>
</dbReference>
<proteinExistence type="predicted"/>
<dbReference type="KEGG" id="hlm:DV707_06465"/>
<feature type="domain" description="UspA" evidence="1">
    <location>
        <begin position="1"/>
        <end position="140"/>
    </location>
</feature>
<dbReference type="PANTHER" id="PTHR43010">
    <property type="entry name" value="UNIVERSAL STRESS PROTEIN SLR1230"/>
    <property type="match status" value="1"/>
</dbReference>